<accession>A0A0X3NGI1</accession>
<protein>
    <submittedName>
        <fullName evidence="7">Calcium channel flower homolog</fullName>
    </submittedName>
</protein>
<feature type="transmembrane region" description="Helical" evidence="6">
    <location>
        <begin position="34"/>
        <end position="56"/>
    </location>
</feature>
<dbReference type="PANTHER" id="PTHR13314:SF2">
    <property type="entry name" value="CALCIUM CHANNEL FLOWER HOMOLOG"/>
    <property type="match status" value="1"/>
</dbReference>
<evidence type="ECO:0000256" key="4">
    <source>
        <dbReference type="ARBA" id="ARBA00022989"/>
    </source>
</evidence>
<dbReference type="Pfam" id="PF10233">
    <property type="entry name" value="Cg6151-P"/>
    <property type="match status" value="1"/>
</dbReference>
<evidence type="ECO:0000256" key="5">
    <source>
        <dbReference type="ARBA" id="ARBA00023136"/>
    </source>
</evidence>
<dbReference type="PANTHER" id="PTHR13314">
    <property type="entry name" value="CALCIUM CHANNEL FLOWER HOMOLOG"/>
    <property type="match status" value="1"/>
</dbReference>
<dbReference type="GO" id="GO:0016020">
    <property type="term" value="C:membrane"/>
    <property type="evidence" value="ECO:0007669"/>
    <property type="project" value="InterPro"/>
</dbReference>
<dbReference type="EMBL" id="GEEE01024141">
    <property type="protein sequence ID" value="JAP39084.1"/>
    <property type="molecule type" value="Transcribed_RNA"/>
</dbReference>
<organism evidence="7">
    <name type="scientific">Schistocephalus solidus</name>
    <name type="common">Tapeworm</name>
    <dbReference type="NCBI Taxonomy" id="70667"/>
    <lineage>
        <taxon>Eukaryota</taxon>
        <taxon>Metazoa</taxon>
        <taxon>Spiralia</taxon>
        <taxon>Lophotrochozoa</taxon>
        <taxon>Platyhelminthes</taxon>
        <taxon>Cestoda</taxon>
        <taxon>Eucestoda</taxon>
        <taxon>Diphyllobothriidea</taxon>
        <taxon>Diphyllobothriidae</taxon>
        <taxon>Schistocephalus</taxon>
    </lineage>
</organism>
<evidence type="ECO:0000256" key="3">
    <source>
        <dbReference type="ARBA" id="ARBA00022692"/>
    </source>
</evidence>
<evidence type="ECO:0000256" key="1">
    <source>
        <dbReference type="ARBA" id="ARBA00004127"/>
    </source>
</evidence>
<dbReference type="GO" id="GO:0016192">
    <property type="term" value="P:vesicle-mediated transport"/>
    <property type="evidence" value="ECO:0007669"/>
    <property type="project" value="TreeGrafter"/>
</dbReference>
<reference evidence="7" key="1">
    <citation type="submission" date="2016-01" db="EMBL/GenBank/DDBJ databases">
        <title>Reference transcriptome for the parasite Schistocephalus solidus: insights into the molecular evolution of parasitism.</title>
        <authorList>
            <person name="Hebert F.O."/>
            <person name="Grambauer S."/>
            <person name="Barber I."/>
            <person name="Landry C.R."/>
            <person name="Aubin-Horth N."/>
        </authorList>
    </citation>
    <scope>NUCLEOTIDE SEQUENCE</scope>
</reference>
<gene>
    <name evidence="7" type="primary">FLOWR</name>
    <name evidence="7" type="ORF">TR156698</name>
</gene>
<keyword evidence="4 6" id="KW-1133">Transmembrane helix</keyword>
<comment type="subcellular location">
    <subcellularLocation>
        <location evidence="1">Endomembrane system</location>
        <topology evidence="1">Multi-pass membrane protein</topology>
    </subcellularLocation>
</comment>
<keyword evidence="5 6" id="KW-0472">Membrane</keyword>
<feature type="non-terminal residue" evidence="7">
    <location>
        <position position="1"/>
    </location>
</feature>
<name>A0A0X3NGI1_SCHSO</name>
<comment type="similarity">
    <text evidence="2">Belongs to the calcium channel flower family.</text>
</comment>
<keyword evidence="3 6" id="KW-0812">Transmembrane</keyword>
<evidence type="ECO:0000256" key="6">
    <source>
        <dbReference type="SAM" id="Phobius"/>
    </source>
</evidence>
<feature type="transmembrane region" description="Helical" evidence="6">
    <location>
        <begin position="63"/>
        <end position="85"/>
    </location>
</feature>
<dbReference type="InterPro" id="IPR019365">
    <property type="entry name" value="TVP18/Ca-channel_flower"/>
</dbReference>
<dbReference type="SMART" id="SM01077">
    <property type="entry name" value="Cg6151-P"/>
    <property type="match status" value="1"/>
</dbReference>
<sequence length="224" mass="23268">CSPVYASYTPLFHPGMQGAESTGMSIVERYGVRVVYILTGLLCCILGVFISISLSVSCIFGGIFVLCIGIFILITEAPFCCWFIPQTSRISALVDRCGPLPIAIVYGGFAIIAMAMCFGVSTIFVAIFLIGSAALRIREFIIKRRAKSAGIIQDSEAARVGTQAASPYSAGIGPTPMYGAGDGGGGYGAQPTLMDRAVESAAKGATHGLLSGTNRPGVGGYPGF</sequence>
<proteinExistence type="inferred from homology"/>
<feature type="transmembrane region" description="Helical" evidence="6">
    <location>
        <begin position="105"/>
        <end position="135"/>
    </location>
</feature>
<dbReference type="GO" id="GO:0012505">
    <property type="term" value="C:endomembrane system"/>
    <property type="evidence" value="ECO:0007669"/>
    <property type="project" value="UniProtKB-SubCell"/>
</dbReference>
<dbReference type="AlphaFoldDB" id="A0A0X3NGI1"/>
<evidence type="ECO:0000256" key="2">
    <source>
        <dbReference type="ARBA" id="ARBA00010023"/>
    </source>
</evidence>
<evidence type="ECO:0000313" key="7">
    <source>
        <dbReference type="EMBL" id="JAP39084.1"/>
    </source>
</evidence>